<reference evidence="2 3" key="1">
    <citation type="submission" date="2017-04" db="EMBL/GenBank/DDBJ databases">
        <title>Complete genome sequence of the Campylobacter cuniculorum type strain LMG24588.</title>
        <authorList>
            <person name="Miller W.G."/>
            <person name="Yee E."/>
            <person name="Revez J."/>
            <person name="Bono J.L."/>
            <person name="Rossi M."/>
        </authorList>
    </citation>
    <scope>NUCLEOTIDE SEQUENCE [LARGE SCALE GENOMIC DNA]</scope>
    <source>
        <strain evidence="2 3">LMG 24588</strain>
    </source>
</reference>
<dbReference type="STRING" id="1121267.CCUN_1599"/>
<dbReference type="EMBL" id="CP020867">
    <property type="protein sequence ID" value="ARJ57179.1"/>
    <property type="molecule type" value="Genomic_DNA"/>
</dbReference>
<feature type="domain" description="Plasmid replication protein RepL" evidence="1">
    <location>
        <begin position="9"/>
        <end position="75"/>
    </location>
</feature>
<proteinExistence type="predicted"/>
<dbReference type="Pfam" id="PF05732">
    <property type="entry name" value="RepL"/>
    <property type="match status" value="1"/>
</dbReference>
<dbReference type="Proteomes" id="UP000192902">
    <property type="component" value="Chromosome"/>
</dbReference>
<evidence type="ECO:0000313" key="3">
    <source>
        <dbReference type="Proteomes" id="UP000192902"/>
    </source>
</evidence>
<organism evidence="2 3">
    <name type="scientific">Campylobacter cuniculorum DSM 23162 = LMG 24588</name>
    <dbReference type="NCBI Taxonomy" id="1121267"/>
    <lineage>
        <taxon>Bacteria</taxon>
        <taxon>Pseudomonadati</taxon>
        <taxon>Campylobacterota</taxon>
        <taxon>Epsilonproteobacteria</taxon>
        <taxon>Campylobacterales</taxon>
        <taxon>Campylobacteraceae</taxon>
        <taxon>Campylobacter</taxon>
    </lineage>
</organism>
<dbReference type="AlphaFoldDB" id="A0A1W6BYK2"/>
<dbReference type="GO" id="GO:0006276">
    <property type="term" value="P:plasmid maintenance"/>
    <property type="evidence" value="ECO:0007669"/>
    <property type="project" value="InterPro"/>
</dbReference>
<dbReference type="eggNOG" id="ENOG5032KW8">
    <property type="taxonomic scope" value="Bacteria"/>
</dbReference>
<dbReference type="OrthoDB" id="5358181at2"/>
<name>A0A1W6BYK2_9BACT</name>
<gene>
    <name evidence="2" type="ORF">CCUN_1599</name>
</gene>
<evidence type="ECO:0000259" key="1">
    <source>
        <dbReference type="Pfam" id="PF05732"/>
    </source>
</evidence>
<dbReference type="GO" id="GO:0006260">
    <property type="term" value="P:DNA replication"/>
    <property type="evidence" value="ECO:0007669"/>
    <property type="project" value="InterPro"/>
</dbReference>
<dbReference type="KEGG" id="ccun:CCUN_1599"/>
<accession>A0A1W6BYK2</accession>
<sequence length="83" mass="9753">MDKKLEILMQKILGKKRLELIHFLCKNCDENGFLLIKISDIEKQLGLSKPMIISTFDFLEEKKCFKKLKNGFYQLKIGEKNDS</sequence>
<dbReference type="RefSeq" id="WP_027305779.1">
    <property type="nucleotide sequence ID" value="NZ_CP020867.1"/>
</dbReference>
<evidence type="ECO:0000313" key="2">
    <source>
        <dbReference type="EMBL" id="ARJ57179.1"/>
    </source>
</evidence>
<protein>
    <recommendedName>
        <fullName evidence="1">Plasmid replication protein RepL domain-containing protein</fullName>
    </recommendedName>
</protein>
<dbReference type="InterPro" id="IPR008813">
    <property type="entry name" value="Plasmid_replication_RepL"/>
</dbReference>